<feature type="domain" description="Bifunctional inhibitor/plant lipid transfer protein/seed storage helical" evidence="11">
    <location>
        <begin position="33"/>
        <end position="111"/>
    </location>
</feature>
<evidence type="ECO:0000256" key="5">
    <source>
        <dbReference type="ARBA" id="ARBA00022729"/>
    </source>
</evidence>
<evidence type="ECO:0000259" key="11">
    <source>
        <dbReference type="SMART" id="SM00499"/>
    </source>
</evidence>
<keyword evidence="4" id="KW-0472">Membrane</keyword>
<evidence type="ECO:0000256" key="2">
    <source>
        <dbReference type="ARBA" id="ARBA00009748"/>
    </source>
</evidence>
<proteinExistence type="inferred from homology"/>
<keyword evidence="8" id="KW-0449">Lipoprotein</keyword>
<evidence type="ECO:0000256" key="7">
    <source>
        <dbReference type="ARBA" id="ARBA00023180"/>
    </source>
</evidence>
<keyword evidence="7" id="KW-0325">Glycoprotein</keyword>
<dbReference type="OrthoDB" id="911994at2759"/>
<dbReference type="InterPro" id="IPR036312">
    <property type="entry name" value="Bifun_inhib/LTP/seed_sf"/>
</dbReference>
<dbReference type="GO" id="GO:0098552">
    <property type="term" value="C:side of membrane"/>
    <property type="evidence" value="ECO:0007669"/>
    <property type="project" value="UniProtKB-KW"/>
</dbReference>
<evidence type="ECO:0000256" key="10">
    <source>
        <dbReference type="SAM" id="SignalP"/>
    </source>
</evidence>
<keyword evidence="6" id="KW-1015">Disulfide bond</keyword>
<evidence type="ECO:0000256" key="9">
    <source>
        <dbReference type="SAM" id="MobiDB-lite"/>
    </source>
</evidence>
<dbReference type="GO" id="GO:0008289">
    <property type="term" value="F:lipid binding"/>
    <property type="evidence" value="ECO:0007669"/>
    <property type="project" value="InterPro"/>
</dbReference>
<name>A0A9R0I360_SPIOL</name>
<dbReference type="KEGG" id="soe:110782155"/>
<dbReference type="RefSeq" id="XP_021841962.1">
    <property type="nucleotide sequence ID" value="XM_021986270.2"/>
</dbReference>
<organism evidence="12 13">
    <name type="scientific">Spinacia oleracea</name>
    <name type="common">Spinach</name>
    <dbReference type="NCBI Taxonomy" id="3562"/>
    <lineage>
        <taxon>Eukaryota</taxon>
        <taxon>Viridiplantae</taxon>
        <taxon>Streptophyta</taxon>
        <taxon>Embryophyta</taxon>
        <taxon>Tracheophyta</taxon>
        <taxon>Spermatophyta</taxon>
        <taxon>Magnoliopsida</taxon>
        <taxon>eudicotyledons</taxon>
        <taxon>Gunneridae</taxon>
        <taxon>Pentapetalae</taxon>
        <taxon>Caryophyllales</taxon>
        <taxon>Chenopodiaceae</taxon>
        <taxon>Chenopodioideae</taxon>
        <taxon>Anserineae</taxon>
        <taxon>Spinacia</taxon>
    </lineage>
</organism>
<evidence type="ECO:0000256" key="6">
    <source>
        <dbReference type="ARBA" id="ARBA00023157"/>
    </source>
</evidence>
<dbReference type="GO" id="GO:0006869">
    <property type="term" value="P:lipid transport"/>
    <property type="evidence" value="ECO:0007669"/>
    <property type="project" value="InterPro"/>
</dbReference>
<keyword evidence="3" id="KW-1003">Cell membrane</keyword>
<protein>
    <submittedName>
        <fullName evidence="13">Non-specific lipid transfer protein GPI-anchored 5</fullName>
    </submittedName>
</protein>
<keyword evidence="4" id="KW-0336">GPI-anchor</keyword>
<sequence length="190" mass="18761">MAFRGSKACLVLLILAMASTWNGVKAQSGTNSCTTVLLTMASCLNFITGNSSSPASSCCSALSSVVQSQPQCLCAALNSGAAASLGVAINQTRALGLPNACNVQTPSVSQCNTSGSGGPSTSGAAPVADSPAGVPDEEPAQGPSSNFPSGSGSKTTPSTEESNGSTIKSSLHLLAFIFSIVSCTSALAMF</sequence>
<comment type="similarity">
    <text evidence="2">Belongs to the plant LTP family.</text>
</comment>
<dbReference type="GeneID" id="110782155"/>
<dbReference type="PANTHER" id="PTHR33044">
    <property type="entry name" value="BIFUNCTIONAL INHIBITOR/LIPID-TRANSFER PROTEIN/SEED STORAGE 2S ALBUMIN SUPERFAMILY PROTEIN-RELATED"/>
    <property type="match status" value="1"/>
</dbReference>
<evidence type="ECO:0000256" key="1">
    <source>
        <dbReference type="ARBA" id="ARBA00004609"/>
    </source>
</evidence>
<evidence type="ECO:0000256" key="8">
    <source>
        <dbReference type="ARBA" id="ARBA00023288"/>
    </source>
</evidence>
<feature type="compositionally biased region" description="Low complexity" evidence="9">
    <location>
        <begin position="142"/>
        <end position="162"/>
    </location>
</feature>
<dbReference type="InterPro" id="IPR043325">
    <property type="entry name" value="LTSS"/>
</dbReference>
<reference evidence="12" key="1">
    <citation type="journal article" date="2021" name="Nat. Commun.">
        <title>Genomic analyses provide insights into spinach domestication and the genetic basis of agronomic traits.</title>
        <authorList>
            <person name="Cai X."/>
            <person name="Sun X."/>
            <person name="Xu C."/>
            <person name="Sun H."/>
            <person name="Wang X."/>
            <person name="Ge C."/>
            <person name="Zhang Z."/>
            <person name="Wang Q."/>
            <person name="Fei Z."/>
            <person name="Jiao C."/>
            <person name="Wang Q."/>
        </authorList>
    </citation>
    <scope>NUCLEOTIDE SEQUENCE [LARGE SCALE GENOMIC DNA]</scope>
    <source>
        <strain evidence="12">cv. Varoflay</strain>
    </source>
</reference>
<accession>A0A9R0I360</accession>
<keyword evidence="5 10" id="KW-0732">Signal</keyword>
<dbReference type="SMART" id="SM00499">
    <property type="entry name" value="AAI"/>
    <property type="match status" value="1"/>
</dbReference>
<dbReference type="InterPro" id="IPR016140">
    <property type="entry name" value="Bifunc_inhib/LTP/seed_store"/>
</dbReference>
<feature type="signal peptide" evidence="10">
    <location>
        <begin position="1"/>
        <end position="26"/>
    </location>
</feature>
<evidence type="ECO:0000313" key="13">
    <source>
        <dbReference type="RefSeq" id="XP_021841962.1"/>
    </source>
</evidence>
<dbReference type="CDD" id="cd00010">
    <property type="entry name" value="AAI_LTSS"/>
    <property type="match status" value="1"/>
</dbReference>
<dbReference type="InterPro" id="IPR000528">
    <property type="entry name" value="Plant_nsLTP"/>
</dbReference>
<dbReference type="GO" id="GO:0005886">
    <property type="term" value="C:plasma membrane"/>
    <property type="evidence" value="ECO:0007669"/>
    <property type="project" value="UniProtKB-SubCell"/>
</dbReference>
<dbReference type="FunFam" id="1.10.110.10:FF:000001">
    <property type="entry name" value="Bifunctional inhibitor/lipid-transfer protein/seed storage 2S albumin superfamily protein"/>
    <property type="match status" value="1"/>
</dbReference>
<dbReference type="Pfam" id="PF14368">
    <property type="entry name" value="LTP_2"/>
    <property type="match status" value="1"/>
</dbReference>
<feature type="chain" id="PRO_5040459915" evidence="10">
    <location>
        <begin position="27"/>
        <end position="190"/>
    </location>
</feature>
<dbReference type="Gene3D" id="1.10.110.10">
    <property type="entry name" value="Plant lipid-transfer and hydrophobic proteins"/>
    <property type="match status" value="1"/>
</dbReference>
<dbReference type="PRINTS" id="PR00382">
    <property type="entry name" value="LIPIDTRNSFER"/>
</dbReference>
<evidence type="ECO:0000256" key="3">
    <source>
        <dbReference type="ARBA" id="ARBA00022475"/>
    </source>
</evidence>
<reference evidence="13" key="2">
    <citation type="submission" date="2025-08" db="UniProtKB">
        <authorList>
            <consortium name="RefSeq"/>
        </authorList>
    </citation>
    <scope>IDENTIFICATION</scope>
    <source>
        <tissue evidence="13">Leaf</tissue>
    </source>
</reference>
<dbReference type="SUPFAM" id="SSF47699">
    <property type="entry name" value="Bifunctional inhibitor/lipid-transfer protein/seed storage 2S albumin"/>
    <property type="match status" value="1"/>
</dbReference>
<feature type="region of interest" description="Disordered" evidence="9">
    <location>
        <begin position="112"/>
        <end position="165"/>
    </location>
</feature>
<comment type="subcellular location">
    <subcellularLocation>
        <location evidence="1">Cell membrane</location>
        <topology evidence="1">Lipid-anchor</topology>
        <topology evidence="1">GPI-anchor</topology>
    </subcellularLocation>
</comment>
<dbReference type="AlphaFoldDB" id="A0A9R0I360"/>
<dbReference type="Proteomes" id="UP000813463">
    <property type="component" value="Chromosome 5"/>
</dbReference>
<keyword evidence="12" id="KW-1185">Reference proteome</keyword>
<evidence type="ECO:0000313" key="12">
    <source>
        <dbReference type="Proteomes" id="UP000813463"/>
    </source>
</evidence>
<gene>
    <name evidence="13" type="primary">LOC110782155</name>
</gene>
<evidence type="ECO:0000256" key="4">
    <source>
        <dbReference type="ARBA" id="ARBA00022622"/>
    </source>
</evidence>